<proteinExistence type="predicted"/>
<gene>
    <name evidence="1" type="ORF">SAMN02982931_00127</name>
</gene>
<dbReference type="AlphaFoldDB" id="A0A1G6A3E7"/>
<keyword evidence="2" id="KW-1185">Reference proteome</keyword>
<reference evidence="1 2" key="1">
    <citation type="submission" date="2016-10" db="EMBL/GenBank/DDBJ databases">
        <authorList>
            <person name="de Groot N.N."/>
        </authorList>
    </citation>
    <scope>NUCLEOTIDE SEQUENCE [LARGE SCALE GENOMIC DNA]</scope>
    <source>
        <strain evidence="1 2">ATCC 35022</strain>
    </source>
</reference>
<organism evidence="1 2">
    <name type="scientific">Bauldia litoralis</name>
    <dbReference type="NCBI Taxonomy" id="665467"/>
    <lineage>
        <taxon>Bacteria</taxon>
        <taxon>Pseudomonadati</taxon>
        <taxon>Pseudomonadota</taxon>
        <taxon>Alphaproteobacteria</taxon>
        <taxon>Hyphomicrobiales</taxon>
        <taxon>Kaistiaceae</taxon>
        <taxon>Bauldia</taxon>
    </lineage>
</organism>
<evidence type="ECO:0000313" key="1">
    <source>
        <dbReference type="EMBL" id="SDB02962.1"/>
    </source>
</evidence>
<dbReference type="STRING" id="665467.SAMN02982931_00127"/>
<evidence type="ECO:0000313" key="2">
    <source>
        <dbReference type="Proteomes" id="UP000199071"/>
    </source>
</evidence>
<name>A0A1G6A3E7_9HYPH</name>
<accession>A0A1G6A3E7</accession>
<dbReference type="Proteomes" id="UP000199071">
    <property type="component" value="Unassembled WGS sequence"/>
</dbReference>
<dbReference type="EMBL" id="FMXQ01000001">
    <property type="protein sequence ID" value="SDB02962.1"/>
    <property type="molecule type" value="Genomic_DNA"/>
</dbReference>
<dbReference type="OrthoDB" id="8480141at2"/>
<dbReference type="RefSeq" id="WP_090874288.1">
    <property type="nucleotide sequence ID" value="NZ_FMXQ01000001.1"/>
</dbReference>
<sequence length="86" mass="9877">MAIISRWFISAATRLASDPRVRTKAAEVFEKEVKPRAAETWRKTKPKLKATRDELTQMARESDAVKNPGAFAARVKKRYIDRDDKT</sequence>
<protein>
    <submittedName>
        <fullName evidence="1">Uncharacterized protein</fullName>
    </submittedName>
</protein>